<feature type="compositionally biased region" description="Low complexity" evidence="1">
    <location>
        <begin position="1"/>
        <end position="17"/>
    </location>
</feature>
<dbReference type="Proteomes" id="UP000800094">
    <property type="component" value="Unassembled WGS sequence"/>
</dbReference>
<gene>
    <name evidence="2" type="ORF">BU26DRAFT_570727</name>
</gene>
<evidence type="ECO:0000256" key="1">
    <source>
        <dbReference type="SAM" id="MobiDB-lite"/>
    </source>
</evidence>
<organism evidence="2 3">
    <name type="scientific">Trematosphaeria pertusa</name>
    <dbReference type="NCBI Taxonomy" id="390896"/>
    <lineage>
        <taxon>Eukaryota</taxon>
        <taxon>Fungi</taxon>
        <taxon>Dikarya</taxon>
        <taxon>Ascomycota</taxon>
        <taxon>Pezizomycotina</taxon>
        <taxon>Dothideomycetes</taxon>
        <taxon>Pleosporomycetidae</taxon>
        <taxon>Pleosporales</taxon>
        <taxon>Massarineae</taxon>
        <taxon>Trematosphaeriaceae</taxon>
        <taxon>Trematosphaeria</taxon>
    </lineage>
</organism>
<name>A0A6A6HWS9_9PLEO</name>
<dbReference type="EMBL" id="ML987207">
    <property type="protein sequence ID" value="KAF2242664.1"/>
    <property type="molecule type" value="Genomic_DNA"/>
</dbReference>
<dbReference type="OrthoDB" id="10661284at2759"/>
<keyword evidence="3" id="KW-1185">Reference proteome</keyword>
<dbReference type="GeneID" id="54587386"/>
<reference evidence="2" key="1">
    <citation type="journal article" date="2020" name="Stud. Mycol.">
        <title>101 Dothideomycetes genomes: a test case for predicting lifestyles and emergence of pathogens.</title>
        <authorList>
            <person name="Haridas S."/>
            <person name="Albert R."/>
            <person name="Binder M."/>
            <person name="Bloem J."/>
            <person name="Labutti K."/>
            <person name="Salamov A."/>
            <person name="Andreopoulos B."/>
            <person name="Baker S."/>
            <person name="Barry K."/>
            <person name="Bills G."/>
            <person name="Bluhm B."/>
            <person name="Cannon C."/>
            <person name="Castanera R."/>
            <person name="Culley D."/>
            <person name="Daum C."/>
            <person name="Ezra D."/>
            <person name="Gonzalez J."/>
            <person name="Henrissat B."/>
            <person name="Kuo A."/>
            <person name="Liang C."/>
            <person name="Lipzen A."/>
            <person name="Lutzoni F."/>
            <person name="Magnuson J."/>
            <person name="Mondo S."/>
            <person name="Nolan M."/>
            <person name="Ohm R."/>
            <person name="Pangilinan J."/>
            <person name="Park H.-J."/>
            <person name="Ramirez L."/>
            <person name="Alfaro M."/>
            <person name="Sun H."/>
            <person name="Tritt A."/>
            <person name="Yoshinaga Y."/>
            <person name="Zwiers L.-H."/>
            <person name="Turgeon B."/>
            <person name="Goodwin S."/>
            <person name="Spatafora J."/>
            <person name="Crous P."/>
            <person name="Grigoriev I."/>
        </authorList>
    </citation>
    <scope>NUCLEOTIDE SEQUENCE</scope>
    <source>
        <strain evidence="2">CBS 122368</strain>
    </source>
</reference>
<evidence type="ECO:0000313" key="2">
    <source>
        <dbReference type="EMBL" id="KAF2242664.1"/>
    </source>
</evidence>
<feature type="compositionally biased region" description="Low complexity" evidence="1">
    <location>
        <begin position="43"/>
        <end position="54"/>
    </location>
</feature>
<evidence type="ECO:0000313" key="3">
    <source>
        <dbReference type="Proteomes" id="UP000800094"/>
    </source>
</evidence>
<protein>
    <submittedName>
        <fullName evidence="2">Uncharacterized protein</fullName>
    </submittedName>
</protein>
<sequence length="221" mass="24140">MTQPSSTSVPQTTSTSSIPNTRNQLPTPEPETTPNTMGQPNTSHSASSAPDPSSEFDFSMYEAYSDGAMARFLRAVYGNRELAEQCGLIKFQLPEDGIIESGVVEFLGVDVENLLTEDEGDEDDDGDKEKTTPEQAAEALEMQLVLFGGKLERIPLKTVISMYLLLFSVCPNVETIEVDAEIAAVIDREELGMRFPKLDKDHTEDCCLSGAVVRIGITPEE</sequence>
<proteinExistence type="predicted"/>
<feature type="region of interest" description="Disordered" evidence="1">
    <location>
        <begin position="1"/>
        <end position="54"/>
    </location>
</feature>
<accession>A0A6A6HWS9</accession>
<dbReference type="AlphaFoldDB" id="A0A6A6HWS9"/>
<dbReference type="RefSeq" id="XP_033677668.1">
    <property type="nucleotide sequence ID" value="XM_033834056.1"/>
</dbReference>